<dbReference type="HOGENOM" id="CLU_569114_0_0_1"/>
<organism evidence="2 3">
    <name type="scientific">Ostreococcus lucimarinus (strain CCE9901)</name>
    <dbReference type="NCBI Taxonomy" id="436017"/>
    <lineage>
        <taxon>Eukaryota</taxon>
        <taxon>Viridiplantae</taxon>
        <taxon>Chlorophyta</taxon>
        <taxon>Mamiellophyceae</taxon>
        <taxon>Mamiellales</taxon>
        <taxon>Bathycoccaceae</taxon>
        <taxon>Ostreococcus</taxon>
    </lineage>
</organism>
<dbReference type="Proteomes" id="UP000001568">
    <property type="component" value="Chromosome 15"/>
</dbReference>
<protein>
    <submittedName>
        <fullName evidence="2">Uncharacterized protein</fullName>
    </submittedName>
</protein>
<name>A4S881_OSTLU</name>
<feature type="compositionally biased region" description="Acidic residues" evidence="1">
    <location>
        <begin position="446"/>
        <end position="473"/>
    </location>
</feature>
<evidence type="ECO:0000256" key="1">
    <source>
        <dbReference type="SAM" id="MobiDB-lite"/>
    </source>
</evidence>
<evidence type="ECO:0000313" key="3">
    <source>
        <dbReference type="Proteomes" id="UP000001568"/>
    </source>
</evidence>
<dbReference type="OrthoDB" id="410247at2759"/>
<evidence type="ECO:0000313" key="2">
    <source>
        <dbReference type="EMBL" id="ABP00010.1"/>
    </source>
</evidence>
<gene>
    <name evidence="2" type="ORF">OSTLU_27756</name>
</gene>
<dbReference type="RefSeq" id="XP_001421716.1">
    <property type="nucleotide sequence ID" value="XM_001421679.1"/>
</dbReference>
<dbReference type="Gramene" id="ABP00010">
    <property type="protein sequence ID" value="ABP00010"/>
    <property type="gene ID" value="OSTLU_27756"/>
</dbReference>
<dbReference type="KEGG" id="olu:OSTLU_27756"/>
<reference evidence="2 3" key="1">
    <citation type="journal article" date="2007" name="Proc. Natl. Acad. Sci. U.S.A.">
        <title>The tiny eukaryote Ostreococcus provides genomic insights into the paradox of plankton speciation.</title>
        <authorList>
            <person name="Palenik B."/>
            <person name="Grimwood J."/>
            <person name="Aerts A."/>
            <person name="Rouze P."/>
            <person name="Salamov A."/>
            <person name="Putnam N."/>
            <person name="Dupont C."/>
            <person name="Jorgensen R."/>
            <person name="Derelle E."/>
            <person name="Rombauts S."/>
            <person name="Zhou K."/>
            <person name="Otillar R."/>
            <person name="Merchant S.S."/>
            <person name="Podell S."/>
            <person name="Gaasterland T."/>
            <person name="Napoli C."/>
            <person name="Gendler K."/>
            <person name="Manuell A."/>
            <person name="Tai V."/>
            <person name="Vallon O."/>
            <person name="Piganeau G."/>
            <person name="Jancek S."/>
            <person name="Heijde M."/>
            <person name="Jabbari K."/>
            <person name="Bowler C."/>
            <person name="Lohr M."/>
            <person name="Robbens S."/>
            <person name="Werner G."/>
            <person name="Dubchak I."/>
            <person name="Pazour G.J."/>
            <person name="Ren Q."/>
            <person name="Paulsen I."/>
            <person name="Delwiche C."/>
            <person name="Schmutz J."/>
            <person name="Rokhsar D."/>
            <person name="Van de Peer Y."/>
            <person name="Moreau H."/>
            <person name="Grigoriev I.V."/>
        </authorList>
    </citation>
    <scope>NUCLEOTIDE SEQUENCE [LARGE SCALE GENOMIC DNA]</scope>
    <source>
        <strain evidence="2 3">CCE9901</strain>
    </source>
</reference>
<proteinExistence type="predicted"/>
<keyword evidence="3" id="KW-1185">Reference proteome</keyword>
<feature type="region of interest" description="Disordered" evidence="1">
    <location>
        <begin position="438"/>
        <end position="480"/>
    </location>
</feature>
<dbReference type="AlphaFoldDB" id="A4S881"/>
<accession>A4S881</accession>
<dbReference type="GeneID" id="5005619"/>
<dbReference type="EMBL" id="CP000595">
    <property type="protein sequence ID" value="ABP00010.1"/>
    <property type="molecule type" value="Genomic_DNA"/>
</dbReference>
<sequence length="480" mass="55038">MFFSLGCATALPIDSIEISAISVRGNLGRVRVYAKNVHLKTFDDALPPVDVSERYGHYSANDANVADLMDAEAWGEPAYDEEHRPSYDELVALKLNAPITLRVGEKVQVYVHTDARSDKGLVYDDERDVLGRPKCDGVLQIYPGYAHLSHEPFGKAAPWYAEDETMVSSLRKDRRFVGMVSYGVRWMLWQPEREIHARFPSEFQEVVRTMLRGMRDPGSILSVLDENVMMYTLNKYVGWEWFGRTLKAREYPPFAESSGSPRVDVVLEALFLEHVKEGNEQPPYDDTHSMEFVATAMVRTIVSRSPELRMMLHGCTLRHRVEALLHMLRSCYEKVVQAKSDRKTQGSQIVGIKQKYLLPEYNAQAIANDLDTVRNVTNIICTHVSHLEGWRPDVRSNTHRMSPDEHKSDETDLSTVQEVLEDHIRSLRMPLKSFMNMNSPRPYGDVFDDLDDDDDDFDDDDDEDDWEADEGDWIDYTSTE</sequence>